<feature type="compositionally biased region" description="Acidic residues" evidence="1">
    <location>
        <begin position="102"/>
        <end position="115"/>
    </location>
</feature>
<reference evidence="2 3" key="1">
    <citation type="submission" date="2024-09" db="EMBL/GenBank/DDBJ databases">
        <title>Rethinking Asexuality: The Enigmatic Case of Functional Sexual Genes in Lepraria (Stereocaulaceae).</title>
        <authorList>
            <person name="Doellman M."/>
            <person name="Sun Y."/>
            <person name="Barcenas-Pena A."/>
            <person name="Lumbsch H.T."/>
            <person name="Grewe F."/>
        </authorList>
    </citation>
    <scope>NUCLEOTIDE SEQUENCE [LARGE SCALE GENOMIC DNA]</scope>
    <source>
        <strain evidence="2 3">Grewe 0041</strain>
    </source>
</reference>
<sequence>MPSSVPSSPRTPTRRRKSSGVGIDISFTSASPQSNGHHSMRPSISSRRSSQYSVKSPLTPRPNSAHGRNASGDWGLVNGFGNSVEAESSNGLGNLADELAEAFEEEEEEPGEEVSELQYDGAGSKANGYPAFQSARIPISPPPQPTREFSLSPPKHTSRSKHRQKASQYDGSDYGSESDLEGADAISPSLEARMAAIESLARRGTEVNGSDTDDVVKRISNCLKDLGSQAGVENGASRLITAHTALTSHLTNHTRTLQTLCHTFLSPLSAPPDPDFIDDLLPLLTSLITELPTPTPKPLSSLHSLHASTNELTSILTYLSDTLHMSRQTTSLAARRLRAAREMVIEMRKEAEARDEGERWVEKGQWEKRLAERDCARICGAVVGGGEEVCNGWRDRLVGGLGVEVGAA</sequence>
<feature type="compositionally biased region" description="Polar residues" evidence="1">
    <location>
        <begin position="26"/>
        <end position="37"/>
    </location>
</feature>
<feature type="compositionally biased region" description="Basic residues" evidence="1">
    <location>
        <begin position="156"/>
        <end position="165"/>
    </location>
</feature>
<proteinExistence type="predicted"/>
<gene>
    <name evidence="2" type="ORF">ABVK25_007460</name>
</gene>
<name>A0ABR4B317_9LECA</name>
<protein>
    <submittedName>
        <fullName evidence="2">Uncharacterized protein</fullName>
    </submittedName>
</protein>
<evidence type="ECO:0000313" key="2">
    <source>
        <dbReference type="EMBL" id="KAL2052301.1"/>
    </source>
</evidence>
<feature type="compositionally biased region" description="Low complexity" evidence="1">
    <location>
        <begin position="41"/>
        <end position="56"/>
    </location>
</feature>
<keyword evidence="3" id="KW-1185">Reference proteome</keyword>
<dbReference type="EMBL" id="JBHFEH010000028">
    <property type="protein sequence ID" value="KAL2052301.1"/>
    <property type="molecule type" value="Genomic_DNA"/>
</dbReference>
<accession>A0ABR4B317</accession>
<evidence type="ECO:0000313" key="3">
    <source>
        <dbReference type="Proteomes" id="UP001590951"/>
    </source>
</evidence>
<evidence type="ECO:0000256" key="1">
    <source>
        <dbReference type="SAM" id="MobiDB-lite"/>
    </source>
</evidence>
<organism evidence="2 3">
    <name type="scientific">Lepraria finkii</name>
    <dbReference type="NCBI Taxonomy" id="1340010"/>
    <lineage>
        <taxon>Eukaryota</taxon>
        <taxon>Fungi</taxon>
        <taxon>Dikarya</taxon>
        <taxon>Ascomycota</taxon>
        <taxon>Pezizomycotina</taxon>
        <taxon>Lecanoromycetes</taxon>
        <taxon>OSLEUM clade</taxon>
        <taxon>Lecanoromycetidae</taxon>
        <taxon>Lecanorales</taxon>
        <taxon>Lecanorineae</taxon>
        <taxon>Stereocaulaceae</taxon>
        <taxon>Lepraria</taxon>
    </lineage>
</organism>
<dbReference type="Proteomes" id="UP001590951">
    <property type="component" value="Unassembled WGS sequence"/>
</dbReference>
<comment type="caution">
    <text evidence="2">The sequence shown here is derived from an EMBL/GenBank/DDBJ whole genome shotgun (WGS) entry which is preliminary data.</text>
</comment>
<feature type="region of interest" description="Disordered" evidence="1">
    <location>
        <begin position="102"/>
        <end position="182"/>
    </location>
</feature>
<feature type="region of interest" description="Disordered" evidence="1">
    <location>
        <begin position="1"/>
        <end position="90"/>
    </location>
</feature>
<feature type="compositionally biased region" description="Low complexity" evidence="1">
    <location>
        <begin position="1"/>
        <end position="11"/>
    </location>
</feature>